<organism evidence="1">
    <name type="scientific">Arundo donax</name>
    <name type="common">Giant reed</name>
    <name type="synonym">Donax arundinaceus</name>
    <dbReference type="NCBI Taxonomy" id="35708"/>
    <lineage>
        <taxon>Eukaryota</taxon>
        <taxon>Viridiplantae</taxon>
        <taxon>Streptophyta</taxon>
        <taxon>Embryophyta</taxon>
        <taxon>Tracheophyta</taxon>
        <taxon>Spermatophyta</taxon>
        <taxon>Magnoliopsida</taxon>
        <taxon>Liliopsida</taxon>
        <taxon>Poales</taxon>
        <taxon>Poaceae</taxon>
        <taxon>PACMAD clade</taxon>
        <taxon>Arundinoideae</taxon>
        <taxon>Arundineae</taxon>
        <taxon>Arundo</taxon>
    </lineage>
</organism>
<protein>
    <submittedName>
        <fullName evidence="1">Uncharacterized protein</fullName>
    </submittedName>
</protein>
<name>A0A0A9DQV2_ARUDO</name>
<dbReference type="AlphaFoldDB" id="A0A0A9DQV2"/>
<dbReference type="EMBL" id="GBRH01208827">
    <property type="protein sequence ID" value="JAD89068.1"/>
    <property type="molecule type" value="Transcribed_RNA"/>
</dbReference>
<reference evidence="1" key="1">
    <citation type="submission" date="2014-09" db="EMBL/GenBank/DDBJ databases">
        <authorList>
            <person name="Magalhaes I.L.F."/>
            <person name="Oliveira U."/>
            <person name="Santos F.R."/>
            <person name="Vidigal T.H.D.A."/>
            <person name="Brescovit A.D."/>
            <person name="Santos A.J."/>
        </authorList>
    </citation>
    <scope>NUCLEOTIDE SEQUENCE</scope>
    <source>
        <tissue evidence="1">Shoot tissue taken approximately 20 cm above the soil surface</tissue>
    </source>
</reference>
<reference evidence="1" key="2">
    <citation type="journal article" date="2015" name="Data Brief">
        <title>Shoot transcriptome of the giant reed, Arundo donax.</title>
        <authorList>
            <person name="Barrero R.A."/>
            <person name="Guerrero F.D."/>
            <person name="Moolhuijzen P."/>
            <person name="Goolsby J.A."/>
            <person name="Tidwell J."/>
            <person name="Bellgard S.E."/>
            <person name="Bellgard M.I."/>
        </authorList>
    </citation>
    <scope>NUCLEOTIDE SEQUENCE</scope>
    <source>
        <tissue evidence="1">Shoot tissue taken approximately 20 cm above the soil surface</tissue>
    </source>
</reference>
<proteinExistence type="predicted"/>
<sequence length="120" mass="13535">MKTTVRPILNRGQKISDHGFLEQVDRDNQFAVENLGLARLSAYTITSQNRSTPPRPPATLPHRLPPLSTIVTWSASAQERPALRAIWLRCRKGPEKGQTRSLLPCSVLSMHPYLHLWSIS</sequence>
<accession>A0A0A9DQV2</accession>
<evidence type="ECO:0000313" key="1">
    <source>
        <dbReference type="EMBL" id="JAD89068.1"/>
    </source>
</evidence>